<dbReference type="InterPro" id="IPR035965">
    <property type="entry name" value="PAS-like_dom_sf"/>
</dbReference>
<dbReference type="InterPro" id="IPR001633">
    <property type="entry name" value="EAL_dom"/>
</dbReference>
<dbReference type="Gene3D" id="3.30.450.20">
    <property type="entry name" value="PAS domain"/>
    <property type="match status" value="4"/>
</dbReference>
<reference evidence="6" key="1">
    <citation type="submission" date="2016-11" db="EMBL/GenBank/DDBJ databases">
        <authorList>
            <person name="Varghese N."/>
            <person name="Submissions S."/>
        </authorList>
    </citation>
    <scope>NUCLEOTIDE SEQUENCE [LARGE SCALE GENOMIC DNA]</scope>
    <source>
        <strain evidence="6">GAS401</strain>
    </source>
</reference>
<dbReference type="CDD" id="cd12914">
    <property type="entry name" value="PDC1_DGC_like"/>
    <property type="match status" value="1"/>
</dbReference>
<dbReference type="InterPro" id="IPR054327">
    <property type="entry name" value="His-kinase-like_sensor"/>
</dbReference>
<dbReference type="SUPFAM" id="SSF55785">
    <property type="entry name" value="PYP-like sensor domain (PAS domain)"/>
    <property type="match status" value="2"/>
</dbReference>
<proteinExistence type="predicted"/>
<dbReference type="PROSITE" id="PS50883">
    <property type="entry name" value="EAL"/>
    <property type="match status" value="1"/>
</dbReference>
<dbReference type="Gene3D" id="3.20.20.450">
    <property type="entry name" value="EAL domain"/>
    <property type="match status" value="1"/>
</dbReference>
<evidence type="ECO:0000256" key="1">
    <source>
        <dbReference type="SAM" id="Phobius"/>
    </source>
</evidence>
<dbReference type="CDD" id="cd12915">
    <property type="entry name" value="PDC2_DGC_like"/>
    <property type="match status" value="1"/>
</dbReference>
<dbReference type="PROSITE" id="PS50112">
    <property type="entry name" value="PAS"/>
    <property type="match status" value="1"/>
</dbReference>
<evidence type="ECO:0000313" key="5">
    <source>
        <dbReference type="EMBL" id="SHN79092.1"/>
    </source>
</evidence>
<organism evidence="5 6">
    <name type="scientific">Bradyrhizobium erythrophlei</name>
    <dbReference type="NCBI Taxonomy" id="1437360"/>
    <lineage>
        <taxon>Bacteria</taxon>
        <taxon>Pseudomonadati</taxon>
        <taxon>Pseudomonadota</taxon>
        <taxon>Alphaproteobacteria</taxon>
        <taxon>Hyphomicrobiales</taxon>
        <taxon>Nitrobacteraceae</taxon>
        <taxon>Bradyrhizobium</taxon>
    </lineage>
</organism>
<dbReference type="RefSeq" id="WP_072820178.1">
    <property type="nucleotide sequence ID" value="NZ_LT670849.1"/>
</dbReference>
<protein>
    <submittedName>
        <fullName evidence="5">PAS domain S-box-containing protein/diguanylate cyclase (GGDEF) domain-containing protein</fullName>
    </submittedName>
</protein>
<dbReference type="CDD" id="cd01949">
    <property type="entry name" value="GGDEF"/>
    <property type="match status" value="1"/>
</dbReference>
<evidence type="ECO:0000259" key="2">
    <source>
        <dbReference type="PROSITE" id="PS50112"/>
    </source>
</evidence>
<dbReference type="SMART" id="SM00091">
    <property type="entry name" value="PAS"/>
    <property type="match status" value="2"/>
</dbReference>
<dbReference type="InterPro" id="IPR052155">
    <property type="entry name" value="Biofilm_reg_signaling"/>
</dbReference>
<dbReference type="SUPFAM" id="SSF141868">
    <property type="entry name" value="EAL domain-like"/>
    <property type="match status" value="1"/>
</dbReference>
<dbReference type="InterPro" id="IPR029787">
    <property type="entry name" value="Nucleotide_cyclase"/>
</dbReference>
<dbReference type="PANTHER" id="PTHR44757:SF2">
    <property type="entry name" value="BIOFILM ARCHITECTURE MAINTENANCE PROTEIN MBAA"/>
    <property type="match status" value="1"/>
</dbReference>
<dbReference type="FunFam" id="3.30.70.270:FF:000001">
    <property type="entry name" value="Diguanylate cyclase domain protein"/>
    <property type="match status" value="1"/>
</dbReference>
<keyword evidence="1" id="KW-0472">Membrane</keyword>
<dbReference type="CDD" id="cd01948">
    <property type="entry name" value="EAL"/>
    <property type="match status" value="1"/>
</dbReference>
<dbReference type="Proteomes" id="UP000184096">
    <property type="component" value="Chromosome I"/>
</dbReference>
<feature type="domain" description="PAS" evidence="2">
    <location>
        <begin position="331"/>
        <end position="371"/>
    </location>
</feature>
<dbReference type="Gene3D" id="3.30.70.270">
    <property type="match status" value="1"/>
</dbReference>
<dbReference type="Pfam" id="PF12860">
    <property type="entry name" value="PAS_7"/>
    <property type="match status" value="2"/>
</dbReference>
<accession>A0A1M7U7Q5</accession>
<dbReference type="EMBL" id="LT670849">
    <property type="protein sequence ID" value="SHN79092.1"/>
    <property type="molecule type" value="Genomic_DNA"/>
</dbReference>
<dbReference type="AlphaFoldDB" id="A0A1M7U7Q5"/>
<dbReference type="Pfam" id="PF00990">
    <property type="entry name" value="GGDEF"/>
    <property type="match status" value="1"/>
</dbReference>
<evidence type="ECO:0000259" key="4">
    <source>
        <dbReference type="PROSITE" id="PS50887"/>
    </source>
</evidence>
<dbReference type="GO" id="GO:0003824">
    <property type="term" value="F:catalytic activity"/>
    <property type="evidence" value="ECO:0007669"/>
    <property type="project" value="UniProtKB-ARBA"/>
</dbReference>
<dbReference type="NCBIfam" id="TIGR00229">
    <property type="entry name" value="sensory_box"/>
    <property type="match status" value="1"/>
</dbReference>
<dbReference type="SMART" id="SM00052">
    <property type="entry name" value="EAL"/>
    <property type="match status" value="1"/>
</dbReference>
<dbReference type="Pfam" id="PF00563">
    <property type="entry name" value="EAL"/>
    <property type="match status" value="1"/>
</dbReference>
<keyword evidence="6" id="KW-1185">Reference proteome</keyword>
<feature type="domain" description="EAL" evidence="3">
    <location>
        <begin position="766"/>
        <end position="1016"/>
    </location>
</feature>
<sequence length="1023" mass="113359">MFGLKARMKAGGTAHLLATRGIAWFVALACTIVVGLEVARVVSHHSEVMVDARKDTANLTSSLIQHAELTFRTADAVLIGVVERLERETLDAAGRERMKAWFKREVKNSAQFLAFGVLDDKGTMVVNLLGENAPSQFADREYFIYHRSHDDDVLRIGRPVHSQSNGWLIPVTRRFNKPDGSFGGVALTAIDPNYFQDMYDRLDLGDNSAVILVTNDGTLLVRRPFVEANIGRDMAQSKIMAAVKQAPSGSLEIKASIDGVSRFNSYEQGRNYPIFVAVAQNMDDLMAPWKASAIRRLVEAAAIACFILLMGAFVWRAIRELAGNSIALHRTNARFDAALANMPTGLSMFDADGRLLVWNEHYVELYGMSPDVVRQGADINDIVAHRKQTAGLDFDAKAYVSEFRNELREHGKNTNVARLQNGRTISITNTAIAGGGWIAIHEDITERVGDEEALFNQAAELARINMRFDLALSHMTQGLCMFDENKRLVVWNKRYTELRNVPQELLKVGTPFEVIVTDELSRGLIKGYSSADAVTARVAELSELPPDSQRVEQLADGRLLQLTRLPMAGGGWLSIMEDITERRRAEAEIVHLARHDVLTGLPNRAQFNEKLDEATRRLKRGGTEITVMMLDLDRFKAVNDRYGHPAGDQLLVEVARRLKSTLRETDLLARLGGDEFAIIQEGGPTQREGAIALALRIINAISEPFDLGGFEVNVGTSIGIAMAPEHGTAPDGLLKSADLALYATKSQGRNDFRIYQPDMLESATSQQLAESELRDAIAEAQFELHYQPVVDVATRQICGVEALVRWRHPDRGLVGPDEFIPLAESTGLIAPIGEWILQRACADAAKWPSHVKLAINISAVQFKRGNLFEVILCALVESGLEPERLELEITETSLLENQEAHLATIRQLKNLGITLALDDFGTGYSSVTYLTNFPFDKIKIDRAFTRDVLERRDYAAVVSSVIALARGLDKLTTVEGIETEQQFEYMRQAGVNLAQGYLFSRPVPVAELDLSIRYPSVKQNMVA</sequence>
<evidence type="ECO:0000259" key="3">
    <source>
        <dbReference type="PROSITE" id="PS50883"/>
    </source>
</evidence>
<dbReference type="InterPro" id="IPR035919">
    <property type="entry name" value="EAL_sf"/>
</dbReference>
<keyword evidence="1" id="KW-0812">Transmembrane</keyword>
<keyword evidence="1" id="KW-1133">Transmembrane helix</keyword>
<dbReference type="SUPFAM" id="SSF55073">
    <property type="entry name" value="Nucleotide cyclase"/>
    <property type="match status" value="1"/>
</dbReference>
<dbReference type="PANTHER" id="PTHR44757">
    <property type="entry name" value="DIGUANYLATE CYCLASE DGCP"/>
    <property type="match status" value="1"/>
</dbReference>
<name>A0A1M7U7Q5_9BRAD</name>
<evidence type="ECO:0000313" key="6">
    <source>
        <dbReference type="Proteomes" id="UP000184096"/>
    </source>
</evidence>
<dbReference type="InterPro" id="IPR043128">
    <property type="entry name" value="Rev_trsase/Diguanyl_cyclase"/>
</dbReference>
<dbReference type="PROSITE" id="PS50887">
    <property type="entry name" value="GGDEF"/>
    <property type="match status" value="1"/>
</dbReference>
<dbReference type="InterPro" id="IPR000160">
    <property type="entry name" value="GGDEF_dom"/>
</dbReference>
<feature type="domain" description="GGDEF" evidence="4">
    <location>
        <begin position="623"/>
        <end position="757"/>
    </location>
</feature>
<dbReference type="InterPro" id="IPR000014">
    <property type="entry name" value="PAS"/>
</dbReference>
<dbReference type="NCBIfam" id="TIGR00254">
    <property type="entry name" value="GGDEF"/>
    <property type="match status" value="1"/>
</dbReference>
<gene>
    <name evidence="5" type="ORF">SAMN05444170_3912</name>
</gene>
<dbReference type="Pfam" id="PF22588">
    <property type="entry name" value="dCache_1_like"/>
    <property type="match status" value="1"/>
</dbReference>
<feature type="transmembrane region" description="Helical" evidence="1">
    <location>
        <begin position="22"/>
        <end position="43"/>
    </location>
</feature>
<dbReference type="SMART" id="SM00267">
    <property type="entry name" value="GGDEF"/>
    <property type="match status" value="1"/>
</dbReference>